<dbReference type="InterPro" id="IPR006091">
    <property type="entry name" value="Acyl-CoA_Oxase/DH_mid-dom"/>
</dbReference>
<feature type="domain" description="Acyl-CoA dehydrogenase C-terminal" evidence="5">
    <location>
        <begin position="254"/>
        <end position="372"/>
    </location>
</feature>
<dbReference type="PIRSF" id="PIRSF016578">
    <property type="entry name" value="HsaA"/>
    <property type="match status" value="1"/>
</dbReference>
<dbReference type="Pfam" id="PF08028">
    <property type="entry name" value="Acyl-CoA_dh_2"/>
    <property type="match status" value="1"/>
</dbReference>
<dbReference type="Gene3D" id="2.40.110.10">
    <property type="entry name" value="Butyryl-CoA Dehydrogenase, subunit A, domain 2"/>
    <property type="match status" value="1"/>
</dbReference>
<keyword evidence="2" id="KW-0560">Oxidoreductase</keyword>
<dbReference type="Proteomes" id="UP000655037">
    <property type="component" value="Unassembled WGS sequence"/>
</dbReference>
<dbReference type="InterPro" id="IPR052547">
    <property type="entry name" value="Mito_Isobutyryl-CoADH"/>
</dbReference>
<dbReference type="GO" id="GO:0016627">
    <property type="term" value="F:oxidoreductase activity, acting on the CH-CH group of donors"/>
    <property type="evidence" value="ECO:0007669"/>
    <property type="project" value="InterPro"/>
</dbReference>
<dbReference type="Pfam" id="PF02771">
    <property type="entry name" value="Acyl-CoA_dh_N"/>
    <property type="match status" value="1"/>
</dbReference>
<dbReference type="AlphaFoldDB" id="A0AAE2RC88"/>
<proteinExistence type="predicted"/>
<dbReference type="CDD" id="cd00567">
    <property type="entry name" value="ACAD"/>
    <property type="match status" value="1"/>
</dbReference>
<dbReference type="RefSeq" id="WP_156532827.1">
    <property type="nucleotide sequence ID" value="NZ_JACXXJ020000004.1"/>
</dbReference>
<evidence type="ECO:0000313" key="6">
    <source>
        <dbReference type="EMBL" id="MBF2714759.1"/>
    </source>
</evidence>
<protein>
    <submittedName>
        <fullName evidence="6">Acyl-CoA/acyl-ACP dehydrogenase</fullName>
    </submittedName>
</protein>
<evidence type="ECO:0000259" key="3">
    <source>
        <dbReference type="Pfam" id="PF02770"/>
    </source>
</evidence>
<sequence>MSATVSAIKPNAAPSPDPVEIARELARDFATRAAEYDRSGDFPHDNIAALHEAGLLALLIAKDHGGLGANLETAHKVISEIAIGDPSTALILTMHYTIHGVINLGRWPEALAARVLAASRTKPVLVNNAQAEPGMGSPAHGGLPETIAHIEGDHWVINGHKSFVTGLAGLTWAVVLALTTEEVPRLIQVLVPLDAPGIRKVRTWEAAGMYSTASDDLLLENVRVPLSDLIFEQPASEPLRRDPDFANTFFTLLSSVYHGVALSARNDLLKHLTSHAPTSLGAPLASIPRLQEGVGQIEVLLATNARLLRSLARDVDQKTAGPTDALAVRHVVIDNAVTVTDLALEYGGNRGLRRDYHLERHHRDAITARAHAPQSHMIRSIFGKAALERASVKT</sequence>
<dbReference type="InterPro" id="IPR013786">
    <property type="entry name" value="AcylCoA_DH/ox_N"/>
</dbReference>
<comment type="caution">
    <text evidence="6">The sequence shown here is derived from an EMBL/GenBank/DDBJ whole genome shotgun (WGS) entry which is preliminary data.</text>
</comment>
<evidence type="ECO:0000259" key="5">
    <source>
        <dbReference type="Pfam" id="PF08028"/>
    </source>
</evidence>
<evidence type="ECO:0000256" key="2">
    <source>
        <dbReference type="ARBA" id="ARBA00023002"/>
    </source>
</evidence>
<reference evidence="6" key="1">
    <citation type="submission" date="2020-11" db="EMBL/GenBank/DDBJ databases">
        <title>Agrobacterium vitis strain K377 genome.</title>
        <authorList>
            <person name="Xi H."/>
        </authorList>
    </citation>
    <scope>NUCLEOTIDE SEQUENCE</scope>
    <source>
        <strain evidence="6">K377</strain>
        <plasmid evidence="6">unnamed3</plasmid>
    </source>
</reference>
<organism evidence="6 7">
    <name type="scientific">Agrobacterium vitis</name>
    <name type="common">Rhizobium vitis</name>
    <dbReference type="NCBI Taxonomy" id="373"/>
    <lineage>
        <taxon>Bacteria</taxon>
        <taxon>Pseudomonadati</taxon>
        <taxon>Pseudomonadota</taxon>
        <taxon>Alphaproteobacteria</taxon>
        <taxon>Hyphomicrobiales</taxon>
        <taxon>Rhizobiaceae</taxon>
        <taxon>Rhizobium/Agrobacterium group</taxon>
        <taxon>Agrobacterium</taxon>
    </lineage>
</organism>
<accession>A0AAE2RC88</accession>
<dbReference type="Gene3D" id="1.20.140.10">
    <property type="entry name" value="Butyryl-CoA Dehydrogenase, subunit A, domain 3"/>
    <property type="match status" value="1"/>
</dbReference>
<feature type="domain" description="Acyl-CoA oxidase/dehydrogenase middle" evidence="3">
    <location>
        <begin position="130"/>
        <end position="222"/>
    </location>
</feature>
<dbReference type="InterPro" id="IPR046373">
    <property type="entry name" value="Acyl-CoA_Oxase/DH_mid-dom_sf"/>
</dbReference>
<evidence type="ECO:0000313" key="7">
    <source>
        <dbReference type="Proteomes" id="UP000655037"/>
    </source>
</evidence>
<dbReference type="SUPFAM" id="SSF56645">
    <property type="entry name" value="Acyl-CoA dehydrogenase NM domain-like"/>
    <property type="match status" value="1"/>
</dbReference>
<dbReference type="Gene3D" id="1.10.540.10">
    <property type="entry name" value="Acyl-CoA dehydrogenase/oxidase, N-terminal domain"/>
    <property type="match status" value="1"/>
</dbReference>
<evidence type="ECO:0000259" key="4">
    <source>
        <dbReference type="Pfam" id="PF02771"/>
    </source>
</evidence>
<name>A0AAE2RC88_AGRVI</name>
<evidence type="ECO:0000256" key="1">
    <source>
        <dbReference type="ARBA" id="ARBA00022630"/>
    </source>
</evidence>
<dbReference type="InterPro" id="IPR013107">
    <property type="entry name" value="Acyl-CoA_DH_C"/>
</dbReference>
<gene>
    <name evidence="6" type="ORF">IEI95_011095</name>
</gene>
<dbReference type="EMBL" id="JACXXJ020000004">
    <property type="protein sequence ID" value="MBF2714759.1"/>
    <property type="molecule type" value="Genomic_DNA"/>
</dbReference>
<dbReference type="InterPro" id="IPR036250">
    <property type="entry name" value="AcylCo_DH-like_C"/>
</dbReference>
<dbReference type="InterPro" id="IPR037069">
    <property type="entry name" value="AcylCoA_DH/ox_N_sf"/>
</dbReference>
<dbReference type="GO" id="GO:0050660">
    <property type="term" value="F:flavin adenine dinucleotide binding"/>
    <property type="evidence" value="ECO:0007669"/>
    <property type="project" value="InterPro"/>
</dbReference>
<dbReference type="Pfam" id="PF02770">
    <property type="entry name" value="Acyl-CoA_dh_M"/>
    <property type="match status" value="1"/>
</dbReference>
<keyword evidence="6" id="KW-0614">Plasmid</keyword>
<geneLocation type="plasmid" evidence="6">
    <name>unnamed3</name>
</geneLocation>
<keyword evidence="1" id="KW-0285">Flavoprotein</keyword>
<dbReference type="SUPFAM" id="SSF47203">
    <property type="entry name" value="Acyl-CoA dehydrogenase C-terminal domain-like"/>
    <property type="match status" value="1"/>
</dbReference>
<dbReference type="PANTHER" id="PTHR43831">
    <property type="entry name" value="ISOBUTYRYL-COA DEHYDROGENASE"/>
    <property type="match status" value="1"/>
</dbReference>
<feature type="domain" description="Acyl-CoA dehydrogenase/oxidase N-terminal" evidence="4">
    <location>
        <begin position="22"/>
        <end position="99"/>
    </location>
</feature>
<dbReference type="InterPro" id="IPR009100">
    <property type="entry name" value="AcylCoA_DH/oxidase_NM_dom_sf"/>
</dbReference>
<dbReference type="PANTHER" id="PTHR43831:SF1">
    <property type="entry name" value="ISOBUTYRYL-COA DEHYDROGENASE, MITOCHONDRIAL"/>
    <property type="match status" value="1"/>
</dbReference>